<dbReference type="Pfam" id="PF17768">
    <property type="entry name" value="RecJ_OB"/>
    <property type="match status" value="1"/>
</dbReference>
<reference evidence="10" key="1">
    <citation type="submission" date="2010-03" db="EMBL/GenBank/DDBJ databases">
        <title>The genome sequence of Ruminococcus sp. 18P13.</title>
        <authorList>
            <consortium name="metaHIT consortium -- http://www.metahit.eu/"/>
            <person name="Pajon A."/>
            <person name="Turner K."/>
            <person name="Parkhill J."/>
            <person name="Bernalier A."/>
        </authorList>
    </citation>
    <scope>NUCLEOTIDE SEQUENCE [LARGE SCALE GENOMIC DNA]</scope>
    <source>
        <strain evidence="10">Type strain: 18P13</strain>
    </source>
</reference>
<dbReference type="RefSeq" id="WP_015557782.1">
    <property type="nucleotide sequence ID" value="NC_021039.1"/>
</dbReference>
<dbReference type="InterPro" id="IPR041122">
    <property type="entry name" value="RecJ_OB"/>
</dbReference>
<dbReference type="Pfam" id="PF02272">
    <property type="entry name" value="DHHA1"/>
    <property type="match status" value="1"/>
</dbReference>
<evidence type="ECO:0000256" key="2">
    <source>
        <dbReference type="ARBA" id="ARBA00019841"/>
    </source>
</evidence>
<gene>
    <name evidence="10" type="ordered locus">RUM_06640</name>
</gene>
<keyword evidence="6" id="KW-0175">Coiled coil</keyword>
<dbReference type="PATRIC" id="fig|213810.4.peg.569"/>
<dbReference type="GO" id="GO:0003676">
    <property type="term" value="F:nucleic acid binding"/>
    <property type="evidence" value="ECO:0007669"/>
    <property type="project" value="InterPro"/>
</dbReference>
<feature type="coiled-coil region" evidence="6">
    <location>
        <begin position="304"/>
        <end position="331"/>
    </location>
</feature>
<dbReference type="Gene3D" id="3.10.310.30">
    <property type="match status" value="1"/>
</dbReference>
<evidence type="ECO:0000256" key="4">
    <source>
        <dbReference type="ARBA" id="ARBA00022801"/>
    </source>
</evidence>
<feature type="domain" description="RecJ OB" evidence="9">
    <location>
        <begin position="452"/>
        <end position="553"/>
    </location>
</feature>
<dbReference type="AlphaFoldDB" id="D4LB80"/>
<proteinExistence type="inferred from homology"/>
<dbReference type="GeneID" id="83155469"/>
<dbReference type="BioCyc" id="RCHA213810:RUM_RS03200-MONOMER"/>
<accession>D4LB80</accession>
<dbReference type="InterPro" id="IPR003156">
    <property type="entry name" value="DHHA1_dom"/>
</dbReference>
<feature type="domain" description="DDH" evidence="7">
    <location>
        <begin position="77"/>
        <end position="223"/>
    </location>
</feature>
<dbReference type="PANTHER" id="PTHR30255">
    <property type="entry name" value="SINGLE-STRANDED-DNA-SPECIFIC EXONUCLEASE RECJ"/>
    <property type="match status" value="1"/>
</dbReference>
<dbReference type="KEGG" id="rch:RUM_06640"/>
<keyword evidence="11" id="KW-1185">Reference proteome</keyword>
<evidence type="ECO:0000259" key="9">
    <source>
        <dbReference type="Pfam" id="PF17768"/>
    </source>
</evidence>
<sequence length="677" mass="73172">MKKWSITRPDEAAAGALTKGSDLEPLCAVVLAARGIRTVQAAADFLGSDELSDPFLIRDMQEAAEVINEAVESGKPICVYGDYDCDGVTATVMLYSYLECLGADVRFYIPERSEGYGMNEASIRQLAQEGVSLIITVDNGIAALAEAELIAQLGMTLVVTDHHQPGECLPRAAAVVNPHRADCPSPYKNLCGAGVALKLIAALDGGGYDMALEQFGDLAAIGTVADIVPLDGENRFLVRRGLEYLQNTEREGLLALIQVAGLAEKPLDAHSIGFMLAPRINAAGRFGSPTLAVRLLLCDDPQEAESLAAQLDQLNTERKAAENAIMQQIDQKLREEPALLHARVLVLAGEGWHPGVIGILAARLVERFGKPCFLLSVEGDTARGSARSFGDFSVYQCLHAASGVLTHWGGHKGAGGMTLSAADLPEFDRLVQQYAREQFPVMPVPELSALLLPPALYTPKQAAGLEVLAPFGAENPEPLFAVVGASVTGVTSTKNGQHSRITLRYGDVNISAFWFFCKPDALPFRQGDACDLLLTIQADSWNGKPCIRARIRDGRLSGTKQSAYFAAQASYEAYWRKEALPRAYYGRMLPARQELIRVYNAIGQEDMPLEALYAACAGTDLNYCKFRICCDIFAERGLIALDPAAGTLRRLPVTAKVQITESQVFLELHRLAENGFT</sequence>
<evidence type="ECO:0000259" key="8">
    <source>
        <dbReference type="Pfam" id="PF02272"/>
    </source>
</evidence>
<reference evidence="10" key="2">
    <citation type="submission" date="2010-03" db="EMBL/GenBank/DDBJ databases">
        <authorList>
            <person name="Pajon A."/>
        </authorList>
    </citation>
    <scope>NUCLEOTIDE SEQUENCE</scope>
    <source>
        <strain evidence="10">Type strain: 18P13</strain>
    </source>
</reference>
<dbReference type="GO" id="GO:0006281">
    <property type="term" value="P:DNA repair"/>
    <property type="evidence" value="ECO:0007669"/>
    <property type="project" value="InterPro"/>
</dbReference>
<keyword evidence="5 10" id="KW-0269">Exonuclease</keyword>
<evidence type="ECO:0000313" key="11">
    <source>
        <dbReference type="Proteomes" id="UP000007054"/>
    </source>
</evidence>
<dbReference type="InterPro" id="IPR038763">
    <property type="entry name" value="DHH_sf"/>
</dbReference>
<feature type="domain" description="DHHA1" evidence="8">
    <location>
        <begin position="343"/>
        <end position="436"/>
    </location>
</feature>
<keyword evidence="4 10" id="KW-0378">Hydrolase</keyword>
<dbReference type="Proteomes" id="UP000007054">
    <property type="component" value="Chromosome"/>
</dbReference>
<evidence type="ECO:0000313" key="10">
    <source>
        <dbReference type="EMBL" id="CBL16875.1"/>
    </source>
</evidence>
<keyword evidence="3" id="KW-0540">Nuclease</keyword>
<dbReference type="HOGENOM" id="CLU_009736_3_3_9"/>
<dbReference type="InterPro" id="IPR001667">
    <property type="entry name" value="DDH_dom"/>
</dbReference>
<evidence type="ECO:0000256" key="1">
    <source>
        <dbReference type="ARBA" id="ARBA00005915"/>
    </source>
</evidence>
<dbReference type="Gene3D" id="3.90.1640.30">
    <property type="match status" value="1"/>
</dbReference>
<evidence type="ECO:0000256" key="5">
    <source>
        <dbReference type="ARBA" id="ARBA00022839"/>
    </source>
</evidence>
<dbReference type="GO" id="GO:0008409">
    <property type="term" value="F:5'-3' exonuclease activity"/>
    <property type="evidence" value="ECO:0007669"/>
    <property type="project" value="InterPro"/>
</dbReference>
<dbReference type="GO" id="GO:0006310">
    <property type="term" value="P:DNA recombination"/>
    <property type="evidence" value="ECO:0007669"/>
    <property type="project" value="InterPro"/>
</dbReference>
<dbReference type="STRING" id="213810.RUM_06640"/>
<dbReference type="InterPro" id="IPR004610">
    <property type="entry name" value="RecJ"/>
</dbReference>
<evidence type="ECO:0000259" key="7">
    <source>
        <dbReference type="Pfam" id="PF01368"/>
    </source>
</evidence>
<evidence type="ECO:0000256" key="3">
    <source>
        <dbReference type="ARBA" id="ARBA00022722"/>
    </source>
</evidence>
<dbReference type="PANTHER" id="PTHR30255:SF2">
    <property type="entry name" value="SINGLE-STRANDED-DNA-SPECIFIC EXONUCLEASE RECJ"/>
    <property type="match status" value="1"/>
</dbReference>
<evidence type="ECO:0000256" key="6">
    <source>
        <dbReference type="SAM" id="Coils"/>
    </source>
</evidence>
<protein>
    <recommendedName>
        <fullName evidence="2">Single-stranded-DNA-specific exonuclease RecJ</fullName>
    </recommendedName>
</protein>
<dbReference type="Pfam" id="PF01368">
    <property type="entry name" value="DHH"/>
    <property type="match status" value="1"/>
</dbReference>
<dbReference type="SUPFAM" id="SSF64182">
    <property type="entry name" value="DHH phosphoesterases"/>
    <property type="match status" value="1"/>
</dbReference>
<organism evidence="10 11">
    <name type="scientific">Ruminococcus champanellensis (strain DSM 18848 / JCM 17042 / KCTC 15320 / 18P13)</name>
    <dbReference type="NCBI Taxonomy" id="213810"/>
    <lineage>
        <taxon>Bacteria</taxon>
        <taxon>Bacillati</taxon>
        <taxon>Bacillota</taxon>
        <taxon>Clostridia</taxon>
        <taxon>Eubacteriales</taxon>
        <taxon>Oscillospiraceae</taxon>
        <taxon>Ruminococcus</taxon>
    </lineage>
</organism>
<name>D4LB80_RUMC1</name>
<comment type="similarity">
    <text evidence="1">Belongs to the RecJ family.</text>
</comment>
<dbReference type="EMBL" id="FP929052">
    <property type="protein sequence ID" value="CBL16875.1"/>
    <property type="molecule type" value="Genomic_DNA"/>
</dbReference>
<dbReference type="NCBIfam" id="TIGR00644">
    <property type="entry name" value="recJ"/>
    <property type="match status" value="1"/>
</dbReference>
<dbReference type="InterPro" id="IPR051673">
    <property type="entry name" value="SSDNA_exonuclease_RecJ"/>
</dbReference>